<dbReference type="EMBL" id="JABANN010001853">
    <property type="protein sequence ID" value="KAF4648682.1"/>
    <property type="molecule type" value="Genomic_DNA"/>
</dbReference>
<comment type="caution">
    <text evidence="1">The sequence shown here is derived from an EMBL/GenBank/DDBJ whole genome shotgun (WGS) entry which is preliminary data.</text>
</comment>
<gene>
    <name evidence="1" type="ORF">FOL46_002616</name>
</gene>
<evidence type="ECO:0000313" key="2">
    <source>
        <dbReference type="Proteomes" id="UP000572268"/>
    </source>
</evidence>
<feature type="non-terminal residue" evidence="1">
    <location>
        <position position="1"/>
    </location>
</feature>
<reference evidence="1 2" key="1">
    <citation type="submission" date="2020-04" db="EMBL/GenBank/DDBJ databases">
        <title>Perkinsus olseni comparative genomics.</title>
        <authorList>
            <person name="Bogema D.R."/>
        </authorList>
    </citation>
    <scope>NUCLEOTIDE SEQUENCE [LARGE SCALE GENOMIC DNA]</scope>
    <source>
        <strain evidence="1">ATCC PRA-31</strain>
    </source>
</reference>
<dbReference type="Proteomes" id="UP000572268">
    <property type="component" value="Unassembled WGS sequence"/>
</dbReference>
<evidence type="ECO:0000313" key="1">
    <source>
        <dbReference type="EMBL" id="KAF4648682.1"/>
    </source>
</evidence>
<name>A0A7J6KPB3_PEROL</name>
<protein>
    <submittedName>
        <fullName evidence="1">Uncharacterized protein</fullName>
    </submittedName>
</protein>
<accession>A0A7J6KPB3</accession>
<organism evidence="1 2">
    <name type="scientific">Perkinsus olseni</name>
    <name type="common">Perkinsus atlanticus</name>
    <dbReference type="NCBI Taxonomy" id="32597"/>
    <lineage>
        <taxon>Eukaryota</taxon>
        <taxon>Sar</taxon>
        <taxon>Alveolata</taxon>
        <taxon>Perkinsozoa</taxon>
        <taxon>Perkinsea</taxon>
        <taxon>Perkinsida</taxon>
        <taxon>Perkinsidae</taxon>
        <taxon>Perkinsus</taxon>
    </lineage>
</organism>
<proteinExistence type="predicted"/>
<dbReference type="AlphaFoldDB" id="A0A7J6KPB3"/>
<sequence>MVGMPIALERFMMASSGLCPSITDPLCVGFGFTQSISTTACRGGQDHSGQPKVIELELHALVDIQFRVEVQILNGMVMSDRFSYIRTTSVEVLQPSRNLLGTSSAFVMELRHDSGVALPFNTPLAAPDRVTTNLDVKYDNLEKQSSVSGVVALSQRGILSKALLSWLPRKEVLTNCMRHPADYDEYLWAGNYFTSRRKTLWLSHLPFFSNCRGFGRAIPLWQVVEHGEKCRIVDEEDTVAIDRLSFGALASGDYCGPSNDGSTAPIELSCVMDEIPNEKLLLPRWFEGQSGTILFYISRRAFSSVEYASIEAPLADAIPVVLTRGATSDGKLMKVVSLDLKYWQKTSREKVLIKAEVEFSDFEIPTARQMSGEVLWEYTLKIRWGGMSHIG</sequence>